<name>A0ABV7N0X6_9STAP</name>
<dbReference type="Proteomes" id="UP001595637">
    <property type="component" value="Unassembled WGS sequence"/>
</dbReference>
<sequence>MLNKDVTQIYERLVNMSDGEAAEFKEYLVELKRLGVLVDFHESASGSIKYAIDNGVNSLSNKQLEVISRGLNNYYIHECELCAERIEWNEMSIAIDTNKCSRCNYMIEKEDIDI</sequence>
<evidence type="ECO:0000313" key="2">
    <source>
        <dbReference type="Proteomes" id="UP001595637"/>
    </source>
</evidence>
<accession>A0ABV7N0X6</accession>
<organism evidence="1 2">
    <name type="scientific">Salinicoccus sesuvii</name>
    <dbReference type="NCBI Taxonomy" id="868281"/>
    <lineage>
        <taxon>Bacteria</taxon>
        <taxon>Bacillati</taxon>
        <taxon>Bacillota</taxon>
        <taxon>Bacilli</taxon>
        <taxon>Bacillales</taxon>
        <taxon>Staphylococcaceae</taxon>
        <taxon>Salinicoccus</taxon>
    </lineage>
</organism>
<dbReference type="EMBL" id="JBHRVQ010000001">
    <property type="protein sequence ID" value="MFC3387235.1"/>
    <property type="molecule type" value="Genomic_DNA"/>
</dbReference>
<keyword evidence="2" id="KW-1185">Reference proteome</keyword>
<comment type="caution">
    <text evidence="1">The sequence shown here is derived from an EMBL/GenBank/DDBJ whole genome shotgun (WGS) entry which is preliminary data.</text>
</comment>
<proteinExistence type="predicted"/>
<reference evidence="2" key="1">
    <citation type="journal article" date="2019" name="Int. J. Syst. Evol. Microbiol.">
        <title>The Global Catalogue of Microorganisms (GCM) 10K type strain sequencing project: providing services to taxonomists for standard genome sequencing and annotation.</title>
        <authorList>
            <consortium name="The Broad Institute Genomics Platform"/>
            <consortium name="The Broad Institute Genome Sequencing Center for Infectious Disease"/>
            <person name="Wu L."/>
            <person name="Ma J."/>
        </authorList>
    </citation>
    <scope>NUCLEOTIDE SEQUENCE [LARGE SCALE GENOMIC DNA]</scope>
    <source>
        <strain evidence="2">CCM 7756</strain>
    </source>
</reference>
<gene>
    <name evidence="1" type="ORF">ACFOEO_01250</name>
</gene>
<evidence type="ECO:0000313" key="1">
    <source>
        <dbReference type="EMBL" id="MFC3387235.1"/>
    </source>
</evidence>
<dbReference type="RefSeq" id="WP_380650847.1">
    <property type="nucleotide sequence ID" value="NZ_JBHRVQ010000001.1"/>
</dbReference>
<evidence type="ECO:0008006" key="3">
    <source>
        <dbReference type="Google" id="ProtNLM"/>
    </source>
</evidence>
<protein>
    <recommendedName>
        <fullName evidence="3">DksA C4-type domain-containing protein</fullName>
    </recommendedName>
</protein>